<name>A0A239FDG3_9NOCA</name>
<gene>
    <name evidence="1" type="ORF">SAMN05421642_103236</name>
</gene>
<protein>
    <submittedName>
        <fullName evidence="1">Uncharacterized protein</fullName>
    </submittedName>
</protein>
<evidence type="ECO:0000313" key="1">
    <source>
        <dbReference type="EMBL" id="SNS54791.1"/>
    </source>
</evidence>
<reference evidence="2" key="1">
    <citation type="submission" date="2017-06" db="EMBL/GenBank/DDBJ databases">
        <authorList>
            <person name="Varghese N."/>
            <person name="Submissions S."/>
        </authorList>
    </citation>
    <scope>NUCLEOTIDE SEQUENCE [LARGE SCALE GENOMIC DNA]</scope>
    <source>
        <strain evidence="2">JCM 23211</strain>
    </source>
</reference>
<sequence length="104" mass="11385">MASAIQAHARGKNVVPFPPDRRHEFELAAVRVAAVLAGSANVAAEFVDRLGISAEPDLMECVFDITDQIVQHADTECVPIDDIFIETATQFAFRDVAKNEESTR</sequence>
<dbReference type="EMBL" id="FZOW01000003">
    <property type="protein sequence ID" value="SNS54791.1"/>
    <property type="molecule type" value="Genomic_DNA"/>
</dbReference>
<proteinExistence type="predicted"/>
<dbReference type="AlphaFoldDB" id="A0A239FDG3"/>
<accession>A0A239FDG3</accession>
<dbReference type="Proteomes" id="UP000198327">
    <property type="component" value="Unassembled WGS sequence"/>
</dbReference>
<evidence type="ECO:0000313" key="2">
    <source>
        <dbReference type="Proteomes" id="UP000198327"/>
    </source>
</evidence>
<keyword evidence="2" id="KW-1185">Reference proteome</keyword>
<organism evidence="1 2">
    <name type="scientific">Rhodococcoides kyotonense</name>
    <dbReference type="NCBI Taxonomy" id="398843"/>
    <lineage>
        <taxon>Bacteria</taxon>
        <taxon>Bacillati</taxon>
        <taxon>Actinomycetota</taxon>
        <taxon>Actinomycetes</taxon>
        <taxon>Mycobacteriales</taxon>
        <taxon>Nocardiaceae</taxon>
        <taxon>Rhodococcoides</taxon>
    </lineage>
</organism>